<dbReference type="Proteomes" id="UP001172083">
    <property type="component" value="Unassembled WGS sequence"/>
</dbReference>
<evidence type="ECO:0000313" key="1">
    <source>
        <dbReference type="EMBL" id="MDN5216628.1"/>
    </source>
</evidence>
<dbReference type="RefSeq" id="WP_346761960.1">
    <property type="nucleotide sequence ID" value="NZ_JAUJEB010000009.1"/>
</dbReference>
<gene>
    <name evidence="1" type="ORF">QQ020_31455</name>
</gene>
<proteinExistence type="predicted"/>
<sequence>MKRYKILFATLVALMYTSFGYSQDVFVADKNNFRITEGRFYSSLTFSLNSRNAENEDQLFRQVLDQDRYNYRVIGNGGYALKDNMTLGLSAGYGRAREEITYLDENGENVTSKSLEQGLSLAPNMRKYIPIGKGQLQILIQTELGVTIGESMQRVFLENEIDKIEGDFIDIELGVSPGLVLFFDQHWAFETTVDIAGFSTRIEEEVVNDDQDNRQRVVQSAIDLRINLLQLNLGVAYYF</sequence>
<name>A0ABT8LFR0_9BACT</name>
<organism evidence="1 2">
    <name type="scientific">Agaribacillus aureus</name>
    <dbReference type="NCBI Taxonomy" id="3051825"/>
    <lineage>
        <taxon>Bacteria</taxon>
        <taxon>Pseudomonadati</taxon>
        <taxon>Bacteroidota</taxon>
        <taxon>Cytophagia</taxon>
        <taxon>Cytophagales</taxon>
        <taxon>Splendidivirgaceae</taxon>
        <taxon>Agaribacillus</taxon>
    </lineage>
</organism>
<evidence type="ECO:0008006" key="3">
    <source>
        <dbReference type="Google" id="ProtNLM"/>
    </source>
</evidence>
<evidence type="ECO:0000313" key="2">
    <source>
        <dbReference type="Proteomes" id="UP001172083"/>
    </source>
</evidence>
<reference evidence="1" key="1">
    <citation type="submission" date="2023-06" db="EMBL/GenBank/DDBJ databases">
        <title>Genomic of Agaribacillus aureum.</title>
        <authorList>
            <person name="Wang G."/>
        </authorList>
    </citation>
    <scope>NUCLEOTIDE SEQUENCE</scope>
    <source>
        <strain evidence="1">BMA12</strain>
    </source>
</reference>
<accession>A0ABT8LFR0</accession>
<protein>
    <recommendedName>
        <fullName evidence="3">Outer membrane protein beta-barrel domain-containing protein</fullName>
    </recommendedName>
</protein>
<dbReference type="EMBL" id="JAUJEB010000009">
    <property type="protein sequence ID" value="MDN5216628.1"/>
    <property type="molecule type" value="Genomic_DNA"/>
</dbReference>
<keyword evidence="2" id="KW-1185">Reference proteome</keyword>
<comment type="caution">
    <text evidence="1">The sequence shown here is derived from an EMBL/GenBank/DDBJ whole genome shotgun (WGS) entry which is preliminary data.</text>
</comment>